<accession>A0A178IL61</accession>
<dbReference type="STRING" id="1184151.AW736_11135"/>
<sequence>MEIKDIAASVSTSLAQSLQTSISNVFGPSIRQLGSGTLSARLDEAVDTGAKNAADATATSSTAKSGDGGLATSTATTSAQGSNMSDTVAGIPKWALVAIAGAAAAGFAVAIIRGK</sequence>
<name>A0A178IL61_9BACT</name>
<protein>
    <submittedName>
        <fullName evidence="3">Uncharacterized protein</fullName>
    </submittedName>
</protein>
<keyword evidence="2" id="KW-0472">Membrane</keyword>
<feature type="region of interest" description="Disordered" evidence="1">
    <location>
        <begin position="51"/>
        <end position="84"/>
    </location>
</feature>
<feature type="transmembrane region" description="Helical" evidence="2">
    <location>
        <begin position="94"/>
        <end position="112"/>
    </location>
</feature>
<dbReference type="AlphaFoldDB" id="A0A178IL61"/>
<feature type="compositionally biased region" description="Low complexity" evidence="1">
    <location>
        <begin position="51"/>
        <end position="82"/>
    </location>
</feature>
<gene>
    <name evidence="3" type="ORF">AW736_11135</name>
</gene>
<evidence type="ECO:0000256" key="2">
    <source>
        <dbReference type="SAM" id="Phobius"/>
    </source>
</evidence>
<keyword evidence="2" id="KW-1133">Transmembrane helix</keyword>
<evidence type="ECO:0000313" key="4">
    <source>
        <dbReference type="Proteomes" id="UP000078486"/>
    </source>
</evidence>
<keyword evidence="4" id="KW-1185">Reference proteome</keyword>
<keyword evidence="2" id="KW-0812">Transmembrane</keyword>
<evidence type="ECO:0000256" key="1">
    <source>
        <dbReference type="SAM" id="MobiDB-lite"/>
    </source>
</evidence>
<dbReference type="Proteomes" id="UP000078486">
    <property type="component" value="Unassembled WGS sequence"/>
</dbReference>
<proteinExistence type="predicted"/>
<reference evidence="3 4" key="1">
    <citation type="submission" date="2016-01" db="EMBL/GenBank/DDBJ databases">
        <title>High potential of lignocellulose degradation of a new Verrucomicrobia species.</title>
        <authorList>
            <person name="Wang Y."/>
            <person name="Shi Y."/>
            <person name="Qiu Z."/>
            <person name="Liu S."/>
            <person name="Yang H."/>
        </authorList>
    </citation>
    <scope>NUCLEOTIDE SEQUENCE [LARGE SCALE GENOMIC DNA]</scope>
    <source>
        <strain evidence="3 4">TSB47</strain>
    </source>
</reference>
<evidence type="ECO:0000313" key="3">
    <source>
        <dbReference type="EMBL" id="OAM89866.1"/>
    </source>
</evidence>
<dbReference type="EMBL" id="LRRQ01000076">
    <property type="protein sequence ID" value="OAM89866.1"/>
    <property type="molecule type" value="Genomic_DNA"/>
</dbReference>
<organism evidence="3 4">
    <name type="scientific">Termitidicoccus mucosus</name>
    <dbReference type="NCBI Taxonomy" id="1184151"/>
    <lineage>
        <taxon>Bacteria</taxon>
        <taxon>Pseudomonadati</taxon>
        <taxon>Verrucomicrobiota</taxon>
        <taxon>Opitutia</taxon>
        <taxon>Opitutales</taxon>
        <taxon>Opitutaceae</taxon>
        <taxon>Termitidicoccus</taxon>
    </lineage>
</organism>
<comment type="caution">
    <text evidence="3">The sequence shown here is derived from an EMBL/GenBank/DDBJ whole genome shotgun (WGS) entry which is preliminary data.</text>
</comment>